<protein>
    <submittedName>
        <fullName evidence="1">Pentapeptide repeat-containing protein</fullName>
    </submittedName>
</protein>
<proteinExistence type="predicted"/>
<name>A0A1H0RXX5_9ACTN</name>
<dbReference type="PANTHER" id="PTHR14136">
    <property type="entry name" value="BTB_POZ DOMAIN-CONTAINING PROTEIN KCTD9"/>
    <property type="match status" value="1"/>
</dbReference>
<dbReference type="InterPro" id="IPR001646">
    <property type="entry name" value="5peptide_repeat"/>
</dbReference>
<dbReference type="EMBL" id="FNIR01000012">
    <property type="protein sequence ID" value="SDP34422.1"/>
    <property type="molecule type" value="Genomic_DNA"/>
</dbReference>
<accession>A0A1H0RXX5</accession>
<dbReference type="InterPro" id="IPR051082">
    <property type="entry name" value="Pentapeptide-BTB/POZ_domain"/>
</dbReference>
<gene>
    <name evidence="1" type="ORF">SAMN05660199_03676</name>
</gene>
<dbReference type="Gene3D" id="2.160.20.80">
    <property type="entry name" value="E3 ubiquitin-protein ligase SopA"/>
    <property type="match status" value="1"/>
</dbReference>
<dbReference type="Proteomes" id="UP000199088">
    <property type="component" value="Unassembled WGS sequence"/>
</dbReference>
<sequence>MVPAFSRGADFAIDKPAGTPCPHLTGDDRCGVHDRLRPLGFPGCVVYDCFGAGQHVTGAVFPGLDLADRETVHQVATVFPVVRALQELRWLVRAARAMDPPAALAAELAAAEDDLAARVDGSPDELRTTDVAAVRGGVNGALTAAGAHARRSVRRPRDLRGADLVGADLWGADLRGAVLRGAVLLGADLRGADLRLADVTGADTRGARLGGADLRRALFLTAAQLEAASGDVGTRLDDGLARPAHWAGAA</sequence>
<dbReference type="Pfam" id="PF00805">
    <property type="entry name" value="Pentapeptide"/>
    <property type="match status" value="1"/>
</dbReference>
<dbReference type="PANTHER" id="PTHR14136:SF17">
    <property type="entry name" value="BTB_POZ DOMAIN-CONTAINING PROTEIN KCTD9"/>
    <property type="match status" value="1"/>
</dbReference>
<dbReference type="AlphaFoldDB" id="A0A1H0RXX5"/>
<keyword evidence="2" id="KW-1185">Reference proteome</keyword>
<evidence type="ECO:0000313" key="2">
    <source>
        <dbReference type="Proteomes" id="UP000199088"/>
    </source>
</evidence>
<dbReference type="STRING" id="1052260.SAMN05660199_03676"/>
<organism evidence="1 2">
    <name type="scientific">Klenkia soli</name>
    <dbReference type="NCBI Taxonomy" id="1052260"/>
    <lineage>
        <taxon>Bacteria</taxon>
        <taxon>Bacillati</taxon>
        <taxon>Actinomycetota</taxon>
        <taxon>Actinomycetes</taxon>
        <taxon>Geodermatophilales</taxon>
        <taxon>Geodermatophilaceae</taxon>
        <taxon>Klenkia</taxon>
    </lineage>
</organism>
<evidence type="ECO:0000313" key="1">
    <source>
        <dbReference type="EMBL" id="SDP34422.1"/>
    </source>
</evidence>
<dbReference type="SUPFAM" id="SSF141571">
    <property type="entry name" value="Pentapeptide repeat-like"/>
    <property type="match status" value="1"/>
</dbReference>
<reference evidence="2" key="1">
    <citation type="submission" date="2016-10" db="EMBL/GenBank/DDBJ databases">
        <authorList>
            <person name="Varghese N."/>
            <person name="Submissions S."/>
        </authorList>
    </citation>
    <scope>NUCLEOTIDE SEQUENCE [LARGE SCALE GENOMIC DNA]</scope>
    <source>
        <strain evidence="2">DSM 45843</strain>
    </source>
</reference>